<evidence type="ECO:0000259" key="1">
    <source>
        <dbReference type="Pfam" id="PF04909"/>
    </source>
</evidence>
<dbReference type="Pfam" id="PF04909">
    <property type="entry name" value="Amidohydro_2"/>
    <property type="match status" value="1"/>
</dbReference>
<accession>A9C0L1</accession>
<dbReference type="Proteomes" id="UP000000784">
    <property type="component" value="Chromosome"/>
</dbReference>
<dbReference type="Gene3D" id="3.20.20.140">
    <property type="entry name" value="Metal-dependent hydrolases"/>
    <property type="match status" value="1"/>
</dbReference>
<dbReference type="HOGENOM" id="CLU_064039_2_0_4"/>
<proteinExistence type="predicted"/>
<protein>
    <submittedName>
        <fullName evidence="2">Amidohydrolase 2</fullName>
    </submittedName>
</protein>
<keyword evidence="3" id="KW-1185">Reference proteome</keyword>
<sequence length="304" mass="33111">MPPAPRLAWRNPQGVLPVSAVPRFAIASSVDTHAHVFERGLPMPDARRYAPDEDALLGTYLHHLDTHGMAHGVLVQPSFLGTDNSYLLQALRAQPQRLRGVAVVDESTGDEQLQALADAGVVGMRLNLIGLPLPDLNAPGWRRVLEQANTLGWHVELHLQAGRLPDLLPALLAAGCRVVVDHFGRPDPALGVRDPGFGYLLQQAGSGRVWVKLSAPYRIWQAADCAASGRQATAQLLQAFTAGRLLWGSDWPHTQHAGQASYPAAVRWLQDWLDDAGPLQAVLGRTAFELFRFQNDMPNQGDTP</sequence>
<evidence type="ECO:0000313" key="2">
    <source>
        <dbReference type="EMBL" id="ABX37084.1"/>
    </source>
</evidence>
<name>A9C0L1_DELAS</name>
<keyword evidence="2" id="KW-0378">Hydrolase</keyword>
<dbReference type="GO" id="GO:0016787">
    <property type="term" value="F:hydrolase activity"/>
    <property type="evidence" value="ECO:0007669"/>
    <property type="project" value="UniProtKB-KW"/>
</dbReference>
<dbReference type="EMBL" id="CP000884">
    <property type="protein sequence ID" value="ABX37084.1"/>
    <property type="molecule type" value="Genomic_DNA"/>
</dbReference>
<organism evidence="2 3">
    <name type="scientific">Delftia acidovorans (strain DSM 14801 / SPH-1)</name>
    <dbReference type="NCBI Taxonomy" id="398578"/>
    <lineage>
        <taxon>Bacteria</taxon>
        <taxon>Pseudomonadati</taxon>
        <taxon>Pseudomonadota</taxon>
        <taxon>Betaproteobacteria</taxon>
        <taxon>Burkholderiales</taxon>
        <taxon>Comamonadaceae</taxon>
        <taxon>Delftia</taxon>
    </lineage>
</organism>
<feature type="domain" description="Amidohydrolase-related" evidence="1">
    <location>
        <begin position="30"/>
        <end position="293"/>
    </location>
</feature>
<dbReference type="InterPro" id="IPR006680">
    <property type="entry name" value="Amidohydro-rel"/>
</dbReference>
<gene>
    <name evidence="2" type="ordered locus">Daci_4454</name>
</gene>
<dbReference type="InterPro" id="IPR032466">
    <property type="entry name" value="Metal_Hydrolase"/>
</dbReference>
<dbReference type="AlphaFoldDB" id="A9C0L1"/>
<reference evidence="3" key="2">
    <citation type="submission" date="2007-11" db="EMBL/GenBank/DDBJ databases">
        <title>Complete sequence of Delftia acidovorans DSM 14801 / SPH-1.</title>
        <authorList>
            <person name="Copeland A."/>
            <person name="Lucas S."/>
            <person name="Lapidus A."/>
            <person name="Barry K."/>
            <person name="Glavina del Rio T."/>
            <person name="Dalin E."/>
            <person name="Tice H."/>
            <person name="Pitluck S."/>
            <person name="Lowry S."/>
            <person name="Clum A."/>
            <person name="Schmutz J."/>
            <person name="Larimer F."/>
            <person name="Land M."/>
            <person name="Hauser L."/>
            <person name="Kyrpides N."/>
            <person name="Kim E."/>
            <person name="Schleheck D."/>
            <person name="Richardson P."/>
        </authorList>
    </citation>
    <scope>NUCLEOTIDE SEQUENCE [LARGE SCALE GENOMIC DNA]</scope>
    <source>
        <strain evidence="3">DSM 14801 / SPH-1</strain>
    </source>
</reference>
<dbReference type="eggNOG" id="COG3618">
    <property type="taxonomic scope" value="Bacteria"/>
</dbReference>
<dbReference type="InterPro" id="IPR052358">
    <property type="entry name" value="Aro_Compnd_Degr_Hydrolases"/>
</dbReference>
<evidence type="ECO:0000313" key="3">
    <source>
        <dbReference type="Proteomes" id="UP000000784"/>
    </source>
</evidence>
<dbReference type="PANTHER" id="PTHR35563">
    <property type="entry name" value="BARREL METAL-DEPENDENT HYDROLASE, PUTATIVE (AFU_ORTHOLOGUE AFUA_1G16240)-RELATED"/>
    <property type="match status" value="1"/>
</dbReference>
<dbReference type="KEGG" id="dac:Daci_4454"/>
<dbReference type="PANTHER" id="PTHR35563:SF2">
    <property type="entry name" value="BARREL METAL-DEPENDENT HYDROLASE, PUTATIVE (AFU_ORTHOLOGUE AFUA_1G16240)-RELATED"/>
    <property type="match status" value="1"/>
</dbReference>
<dbReference type="STRING" id="398578.Daci_4454"/>
<reference evidence="2 3" key="1">
    <citation type="journal article" date="2004" name="Appl. Environ. Microbiol.">
        <title>Mineralization of individual congeners of linear alkylbenzenesulfonate by defined pairs of heterotrophic bacteria.</title>
        <authorList>
            <person name="Schleheck D."/>
            <person name="Knepper T.P."/>
            <person name="Fischer K."/>
            <person name="Cook A.M."/>
        </authorList>
    </citation>
    <scope>NUCLEOTIDE SEQUENCE [LARGE SCALE GENOMIC DNA]</scope>
    <source>
        <strain evidence="3">DSM 14801 / SPH-1</strain>
    </source>
</reference>
<dbReference type="SUPFAM" id="SSF51556">
    <property type="entry name" value="Metallo-dependent hydrolases"/>
    <property type="match status" value="1"/>
</dbReference>